<keyword evidence="3" id="KW-0479">Metal-binding</keyword>
<dbReference type="InterPro" id="IPR027370">
    <property type="entry name" value="Znf-RING_euk"/>
</dbReference>
<keyword evidence="10" id="KW-1185">Reference proteome</keyword>
<keyword evidence="2" id="KW-0963">Cytoplasm</keyword>
<dbReference type="GO" id="GO:0045944">
    <property type="term" value="P:positive regulation of transcription by RNA polymerase II"/>
    <property type="evidence" value="ECO:0007669"/>
    <property type="project" value="TreeGrafter"/>
</dbReference>
<evidence type="ECO:0000313" key="10">
    <source>
        <dbReference type="Proteomes" id="UP000501346"/>
    </source>
</evidence>
<evidence type="ECO:0000256" key="4">
    <source>
        <dbReference type="ARBA" id="ARBA00022771"/>
    </source>
</evidence>
<reference evidence="9 10" key="1">
    <citation type="journal article" date="2019" name="BMC Genomics">
        <title>Chromosome level assembly and comparative genome analysis confirm lager-brewing yeasts originated from a single hybridization.</title>
        <authorList>
            <person name="Salazar A.N."/>
            <person name="Gorter de Vries A.R."/>
            <person name="van den Broek M."/>
            <person name="Brouwers N."/>
            <person name="de la Torre Cortes P."/>
            <person name="Kuijpers N.G.A."/>
            <person name="Daran J.G."/>
            <person name="Abeel T."/>
        </authorList>
    </citation>
    <scope>NUCLEOTIDE SEQUENCE [LARGE SCALE GENOMIC DNA]</scope>
    <source>
        <strain evidence="9 10">CBS 1483</strain>
    </source>
</reference>
<dbReference type="OrthoDB" id="302966at2759"/>
<dbReference type="PROSITE" id="PS50089">
    <property type="entry name" value="ZF_RING_2"/>
    <property type="match status" value="1"/>
</dbReference>
<proteinExistence type="predicted"/>
<name>A0A6C1EC86_SACPS</name>
<dbReference type="PANTHER" id="PTHR12983:SF9">
    <property type="entry name" value="E3 UBIQUITIN-PROTEIN LIGASE RNF10"/>
    <property type="match status" value="1"/>
</dbReference>
<dbReference type="PANTHER" id="PTHR12983">
    <property type="entry name" value="RING FINGER 10 FAMILY MEMBER"/>
    <property type="match status" value="1"/>
</dbReference>
<evidence type="ECO:0000256" key="5">
    <source>
        <dbReference type="ARBA" id="ARBA00022833"/>
    </source>
</evidence>
<evidence type="ECO:0000259" key="8">
    <source>
        <dbReference type="PROSITE" id="PS50089"/>
    </source>
</evidence>
<comment type="subcellular location">
    <subcellularLocation>
        <location evidence="1">Cytoplasm</location>
    </subcellularLocation>
</comment>
<feature type="compositionally biased region" description="Basic and acidic residues" evidence="7">
    <location>
        <begin position="611"/>
        <end position="622"/>
    </location>
</feature>
<dbReference type="GO" id="GO:0000976">
    <property type="term" value="F:transcription cis-regulatory region binding"/>
    <property type="evidence" value="ECO:0007669"/>
    <property type="project" value="TreeGrafter"/>
</dbReference>
<evidence type="ECO:0000256" key="1">
    <source>
        <dbReference type="ARBA" id="ARBA00004496"/>
    </source>
</evidence>
<accession>A0A6C1EC86</accession>
<keyword evidence="5" id="KW-0862">Zinc</keyword>
<dbReference type="InterPro" id="IPR013083">
    <property type="entry name" value="Znf_RING/FYVE/PHD"/>
</dbReference>
<dbReference type="SMART" id="SM00184">
    <property type="entry name" value="RING"/>
    <property type="match status" value="1"/>
</dbReference>
<dbReference type="InterPro" id="IPR017907">
    <property type="entry name" value="Znf_RING_CS"/>
</dbReference>
<dbReference type="Pfam" id="PF13445">
    <property type="entry name" value="zf-RING_UBOX"/>
    <property type="match status" value="1"/>
</dbReference>
<dbReference type="PROSITE" id="PS00518">
    <property type="entry name" value="ZF_RING_1"/>
    <property type="match status" value="1"/>
</dbReference>
<dbReference type="FunFam" id="3.30.40.10:FF:000595">
    <property type="entry name" value="MAG2p Cytoplasmic protein"/>
    <property type="match status" value="1"/>
</dbReference>
<organism evidence="9 10">
    <name type="scientific">Saccharomyces pastorianus</name>
    <name type="common">Lager yeast</name>
    <name type="synonym">Saccharomyces cerevisiae x Saccharomyces eubayanus</name>
    <dbReference type="NCBI Taxonomy" id="27292"/>
    <lineage>
        <taxon>Eukaryota</taxon>
        <taxon>Fungi</taxon>
        <taxon>Dikarya</taxon>
        <taxon>Ascomycota</taxon>
        <taxon>Saccharomycotina</taxon>
        <taxon>Saccharomycetes</taxon>
        <taxon>Saccharomycetales</taxon>
        <taxon>Saccharomycetaceae</taxon>
        <taxon>Saccharomyces</taxon>
    </lineage>
</organism>
<keyword evidence="4 6" id="KW-0863">Zinc-finger</keyword>
<feature type="compositionally biased region" description="Basic residues" evidence="7">
    <location>
        <begin position="63"/>
        <end position="75"/>
    </location>
</feature>
<gene>
    <name evidence="9" type="primary">MAG2_2</name>
    <name evidence="9" type="ORF">GRS66_009631</name>
</gene>
<feature type="compositionally biased region" description="Polar residues" evidence="7">
    <location>
        <begin position="638"/>
        <end position="649"/>
    </location>
</feature>
<protein>
    <submittedName>
        <fullName evidence="9">RING-finger protein mag2</fullName>
    </submittedName>
</protein>
<evidence type="ECO:0000256" key="3">
    <source>
        <dbReference type="ARBA" id="ARBA00022723"/>
    </source>
</evidence>
<evidence type="ECO:0000313" key="9">
    <source>
        <dbReference type="EMBL" id="QID86976.1"/>
    </source>
</evidence>
<feature type="domain" description="RING-type" evidence="8">
    <location>
        <begin position="195"/>
        <end position="249"/>
    </location>
</feature>
<dbReference type="InterPro" id="IPR039739">
    <property type="entry name" value="MAG2/RNF10"/>
</dbReference>
<feature type="region of interest" description="Disordered" evidence="7">
    <location>
        <begin position="1"/>
        <end position="75"/>
    </location>
</feature>
<feature type="region of interest" description="Disordered" evidence="7">
    <location>
        <begin position="125"/>
        <end position="145"/>
    </location>
</feature>
<dbReference type="Proteomes" id="UP000501346">
    <property type="component" value="Chromosome SeXII"/>
</dbReference>
<dbReference type="GO" id="GO:0005737">
    <property type="term" value="C:cytoplasm"/>
    <property type="evidence" value="ECO:0007669"/>
    <property type="project" value="UniProtKB-SubCell"/>
</dbReference>
<dbReference type="InterPro" id="IPR001841">
    <property type="entry name" value="Znf_RING"/>
</dbReference>
<evidence type="ECO:0000256" key="2">
    <source>
        <dbReference type="ARBA" id="ARBA00022490"/>
    </source>
</evidence>
<sequence length="670" mass="76751">MVELDMQKKAGGGSVSSEMDALNATNNNNKPGVPNTKRNVASRKKSGNKVPNGRDNAHNYHGQGRKQNNKQHKLRAPYKETSTDINDQDIDLSIQEEILGGNFKLRGRRTQVSINHLLNFQLPEVERERNSSSTNKKPTRRREEHVHLHGDSFVNVNYRLLVDDRFDYPEQSNDPNIPVDQERILRVIVPKGQNCSICLSEEPVAPRMVTCGHIFCLSCLLNFFSIEETIKNKETGYTKKKKYKECPLCGSIIGPKRVKPVLYEDEFDVARLHNRPEPGATVNLQLMCKPHGSLLPLPVELHLDPLKCGDFPPTSLGSIKHYAHIMKCDVSFSLELYQRDIDAIQEQYEIDKAIYNDSGKFVKRSVENINDQISTLLAATTESNPASNDINDGLANFHFDDDILSKYDDTSAYFFYQTLVASSTKYYLSPLDVKILLTIFHQYSKFPENIETTIENIHYDTVVTEQLIRRYKYIGHLPIGTEIALVDLDWRKIQFIPREIYEQFAHELKQRRRKFTMKKQKEDKEKKLYEKKLEQEHAEFYRKENGNPLKFEDSVQMATNYDSIMNSPIPLNSLGYSVLGSQEKVSSVPSKKKPSHTERTIWGTSIAVTEDERASKENKEFQDMLLQRMRQEDVPDATDSTDSPPTSNGRKAKKKKGKVMLFSSNHQALG</sequence>
<dbReference type="SUPFAM" id="SSF57850">
    <property type="entry name" value="RING/U-box"/>
    <property type="match status" value="1"/>
</dbReference>
<dbReference type="EMBL" id="CP049009">
    <property type="protein sequence ID" value="QID86976.1"/>
    <property type="molecule type" value="Genomic_DNA"/>
</dbReference>
<dbReference type="GO" id="GO:0008270">
    <property type="term" value="F:zinc ion binding"/>
    <property type="evidence" value="ECO:0007669"/>
    <property type="project" value="UniProtKB-KW"/>
</dbReference>
<evidence type="ECO:0000256" key="6">
    <source>
        <dbReference type="PROSITE-ProRule" id="PRU00175"/>
    </source>
</evidence>
<dbReference type="Gene3D" id="3.30.40.10">
    <property type="entry name" value="Zinc/RING finger domain, C3HC4 (zinc finger)"/>
    <property type="match status" value="1"/>
</dbReference>
<evidence type="ECO:0000256" key="7">
    <source>
        <dbReference type="SAM" id="MobiDB-lite"/>
    </source>
</evidence>
<dbReference type="AlphaFoldDB" id="A0A6C1EC86"/>
<feature type="region of interest" description="Disordered" evidence="7">
    <location>
        <begin position="611"/>
        <end position="670"/>
    </location>
</feature>